<gene>
    <name evidence="2" type="ORF">AARAC_010705</name>
</gene>
<comment type="caution">
    <text evidence="2">The sequence shown here is derived from an EMBL/GenBank/DDBJ whole genome shotgun (WGS) entry which is preliminary data.</text>
</comment>
<sequence>MVAHPRPPEEHPIQVIVGSGKRSYFVHPGALSWCNTSALNARVSGPWKENGAGGPFDWTDFDEQTIECVLSYLYTQDYCVPDSASDQHGTYLNTDDTKVNTSVEPISVVAEPPPSNTGSADTPTFDRPLTPLSRCLRVGLPAETSQTAAGGITKRKLQTSENIPAVDILLHAKVYCFAHHFLIPNLESFALQRLTQVLLIVDTHKDSLFPYLADAIRFVYESTPSAQLQDNPARKLLSQYVALKYTELATEKLTKLLEEGGEFPTDLSHKLVRRLTASETGAQSLEEQIDGLQIKVDELEASYQEKKVNYKELETSLWSGRAGIVEFLESIRKQKGGWDTIHYPRMFRCERVVSLRLLIRIR</sequence>
<organism evidence="2 3">
    <name type="scientific">Aspergillus arachidicola</name>
    <dbReference type="NCBI Taxonomy" id="656916"/>
    <lineage>
        <taxon>Eukaryota</taxon>
        <taxon>Fungi</taxon>
        <taxon>Dikarya</taxon>
        <taxon>Ascomycota</taxon>
        <taxon>Pezizomycotina</taxon>
        <taxon>Eurotiomycetes</taxon>
        <taxon>Eurotiomycetidae</taxon>
        <taxon>Eurotiales</taxon>
        <taxon>Aspergillaceae</taxon>
        <taxon>Aspergillus</taxon>
        <taxon>Aspergillus subgen. Circumdati</taxon>
    </lineage>
</organism>
<dbReference type="STRING" id="656916.A0A2G7G5W0"/>
<proteinExistence type="predicted"/>
<reference evidence="2 3" key="1">
    <citation type="submission" date="2017-05" db="EMBL/GenBank/DDBJ databases">
        <title>Genome sequence for an aflatoxigenic pathogen of Argentinian peanut, Aspergillus arachidicola.</title>
        <authorList>
            <person name="Moore G."/>
            <person name="Beltz S.B."/>
            <person name="Mack B.M."/>
        </authorList>
    </citation>
    <scope>NUCLEOTIDE SEQUENCE [LARGE SCALE GENOMIC DNA]</scope>
    <source>
        <strain evidence="2 3">CBS 117610</strain>
    </source>
</reference>
<dbReference type="Gene3D" id="3.30.710.10">
    <property type="entry name" value="Potassium Channel Kv1.1, Chain A"/>
    <property type="match status" value="1"/>
</dbReference>
<evidence type="ECO:0008006" key="4">
    <source>
        <dbReference type="Google" id="ProtNLM"/>
    </source>
</evidence>
<dbReference type="AlphaFoldDB" id="A0A2G7G5W0"/>
<keyword evidence="3" id="KW-1185">Reference proteome</keyword>
<protein>
    <recommendedName>
        <fullName evidence="4">BTB domain-containing protein</fullName>
    </recommendedName>
</protein>
<dbReference type="Proteomes" id="UP000231358">
    <property type="component" value="Unassembled WGS sequence"/>
</dbReference>
<name>A0A2G7G5W0_9EURO</name>
<dbReference type="PANTHER" id="PTHR47843">
    <property type="entry name" value="BTB DOMAIN-CONTAINING PROTEIN-RELATED"/>
    <property type="match status" value="1"/>
</dbReference>
<dbReference type="EMBL" id="NEXV01000113">
    <property type="protein sequence ID" value="PIG88199.1"/>
    <property type="molecule type" value="Genomic_DNA"/>
</dbReference>
<feature type="coiled-coil region" evidence="1">
    <location>
        <begin position="282"/>
        <end position="316"/>
    </location>
</feature>
<evidence type="ECO:0000256" key="1">
    <source>
        <dbReference type="SAM" id="Coils"/>
    </source>
</evidence>
<evidence type="ECO:0000313" key="2">
    <source>
        <dbReference type="EMBL" id="PIG88199.1"/>
    </source>
</evidence>
<keyword evidence="1" id="KW-0175">Coiled coil</keyword>
<accession>A0A2G7G5W0</accession>
<evidence type="ECO:0000313" key="3">
    <source>
        <dbReference type="Proteomes" id="UP000231358"/>
    </source>
</evidence>
<dbReference type="InterPro" id="IPR011333">
    <property type="entry name" value="SKP1/BTB/POZ_sf"/>
</dbReference>